<dbReference type="PANTHER" id="PTHR34779">
    <property type="entry name" value="OS09G0542900 PROTEIN"/>
    <property type="match status" value="1"/>
</dbReference>
<dbReference type="EMBL" id="KQ090480">
    <property type="protein sequence ID" value="KMS95357.1"/>
    <property type="molecule type" value="Genomic_DNA"/>
</dbReference>
<evidence type="ECO:0000313" key="3">
    <source>
        <dbReference type="Proteomes" id="UP000035740"/>
    </source>
</evidence>
<name>A0A0J8B6D2_BETVV</name>
<feature type="compositionally biased region" description="Basic and acidic residues" evidence="1">
    <location>
        <begin position="76"/>
        <end position="94"/>
    </location>
</feature>
<feature type="compositionally biased region" description="Polar residues" evidence="1">
    <location>
        <begin position="173"/>
        <end position="185"/>
    </location>
</feature>
<proteinExistence type="predicted"/>
<gene>
    <name evidence="2" type="ORF">BVRB_009030</name>
</gene>
<dbReference type="Gramene" id="KMS95357">
    <property type="protein sequence ID" value="KMS95357"/>
    <property type="gene ID" value="BVRB_009030"/>
</dbReference>
<dbReference type="PANTHER" id="PTHR34779:SF1">
    <property type="entry name" value="OS09G0542900 PROTEIN"/>
    <property type="match status" value="1"/>
</dbReference>
<sequence>MENSNKPRSLFLKFLPKPASAASFQSNNNAHFSPGRDHHHYNHHNNHHNNHHSSTKLKAHAHKGFSGPINFSTLPDEARTKPNKDGSFEAHEPTSPKVSCMGQIKYKHKKKKLMKKASKNSINTKSDHQQVKKSSSAISKFFNRSSSSKFDKKSTAVPSLGHGKHGRRDTLDHNSSNNKITSTAMVPSLGQMNKFASGRESLTNFDWTAQIAPLDHDRDYYSDDDDHRRDHSSDDDDDQREVIIPYSAPMLLGGRSSIDHDDHVMGGLCLEPRKEVNLWKRRTMAPPVPLALKSKGLVHGTGWTSFMVRAGRFW</sequence>
<dbReference type="AlphaFoldDB" id="A0A0J8B6D2"/>
<organism evidence="2 3">
    <name type="scientific">Beta vulgaris subsp. vulgaris</name>
    <name type="common">Beet</name>
    <dbReference type="NCBI Taxonomy" id="3555"/>
    <lineage>
        <taxon>Eukaryota</taxon>
        <taxon>Viridiplantae</taxon>
        <taxon>Streptophyta</taxon>
        <taxon>Embryophyta</taxon>
        <taxon>Tracheophyta</taxon>
        <taxon>Spermatophyta</taxon>
        <taxon>Magnoliopsida</taxon>
        <taxon>eudicotyledons</taxon>
        <taxon>Gunneridae</taxon>
        <taxon>Pentapetalae</taxon>
        <taxon>Caryophyllales</taxon>
        <taxon>Chenopodiaceae</taxon>
        <taxon>Betoideae</taxon>
        <taxon>Beta</taxon>
    </lineage>
</organism>
<evidence type="ECO:0000256" key="1">
    <source>
        <dbReference type="SAM" id="MobiDB-lite"/>
    </source>
</evidence>
<feature type="compositionally biased region" description="Low complexity" evidence="1">
    <location>
        <begin position="134"/>
        <end position="148"/>
    </location>
</feature>
<reference evidence="2 3" key="1">
    <citation type="journal article" date="2014" name="Nature">
        <title>The genome of the recently domesticated crop plant sugar beet (Beta vulgaris).</title>
        <authorList>
            <person name="Dohm J.C."/>
            <person name="Minoche A.E."/>
            <person name="Holtgrawe D."/>
            <person name="Capella-Gutierrez S."/>
            <person name="Zakrzewski F."/>
            <person name="Tafer H."/>
            <person name="Rupp O."/>
            <person name="Sorensen T.R."/>
            <person name="Stracke R."/>
            <person name="Reinhardt R."/>
            <person name="Goesmann A."/>
            <person name="Kraft T."/>
            <person name="Schulz B."/>
            <person name="Stadler P.F."/>
            <person name="Schmidt T."/>
            <person name="Gabaldon T."/>
            <person name="Lehrach H."/>
            <person name="Weisshaar B."/>
            <person name="Himmelbauer H."/>
        </authorList>
    </citation>
    <scope>NUCLEOTIDE SEQUENCE [LARGE SCALE GENOMIC DNA]</scope>
    <source>
        <tissue evidence="2">Taproot</tissue>
    </source>
</reference>
<dbReference type="OrthoDB" id="1926132at2759"/>
<feature type="compositionally biased region" description="Basic and acidic residues" evidence="1">
    <location>
        <begin position="218"/>
        <end position="232"/>
    </location>
</feature>
<feature type="compositionally biased region" description="Basic residues" evidence="1">
    <location>
        <begin position="105"/>
        <end position="118"/>
    </location>
</feature>
<dbReference type="OMA" id="GRDHKFK"/>
<feature type="compositionally biased region" description="Basic residues" evidence="1">
    <location>
        <begin position="37"/>
        <end position="63"/>
    </location>
</feature>
<protein>
    <submittedName>
        <fullName evidence="2">Uncharacterized protein</fullName>
    </submittedName>
</protein>
<feature type="region of interest" description="Disordered" evidence="1">
    <location>
        <begin position="36"/>
        <end position="185"/>
    </location>
</feature>
<dbReference type="InterPro" id="IPR038796">
    <property type="entry name" value="At1g76070-like"/>
</dbReference>
<feature type="region of interest" description="Disordered" evidence="1">
    <location>
        <begin position="218"/>
        <end position="240"/>
    </location>
</feature>
<accession>A0A0J8B6D2</accession>
<keyword evidence="3" id="KW-1185">Reference proteome</keyword>
<evidence type="ECO:0000313" key="2">
    <source>
        <dbReference type="EMBL" id="KMS95357.1"/>
    </source>
</evidence>
<dbReference type="Proteomes" id="UP000035740">
    <property type="component" value="Unassembled WGS sequence"/>
</dbReference>
<dbReference type="ExpressionAtlas" id="A0A0J8B6D2">
    <property type="expression patterns" value="baseline and differential"/>
</dbReference>